<feature type="signal peptide" evidence="2">
    <location>
        <begin position="1"/>
        <end position="20"/>
    </location>
</feature>
<keyword evidence="5" id="KW-1185">Reference proteome</keyword>
<dbReference type="SUPFAM" id="SSF51261">
    <property type="entry name" value="Duplicated hybrid motif"/>
    <property type="match status" value="1"/>
</dbReference>
<keyword evidence="1" id="KW-0175">Coiled coil</keyword>
<dbReference type="Pfam" id="PF01551">
    <property type="entry name" value="Peptidase_M23"/>
    <property type="match status" value="1"/>
</dbReference>
<dbReference type="AlphaFoldDB" id="A0A521FJR2"/>
<dbReference type="InterPro" id="IPR011055">
    <property type="entry name" value="Dup_hybrid_motif"/>
</dbReference>
<protein>
    <submittedName>
        <fullName evidence="4">Peptidase family M23</fullName>
    </submittedName>
</protein>
<dbReference type="PANTHER" id="PTHR21666:SF270">
    <property type="entry name" value="MUREIN HYDROLASE ACTIVATOR ENVC"/>
    <property type="match status" value="1"/>
</dbReference>
<name>A0A521FJR2_9ACTN</name>
<dbReference type="GO" id="GO:0004222">
    <property type="term" value="F:metalloendopeptidase activity"/>
    <property type="evidence" value="ECO:0007669"/>
    <property type="project" value="TreeGrafter"/>
</dbReference>
<dbReference type="InterPro" id="IPR016047">
    <property type="entry name" value="M23ase_b-sheet_dom"/>
</dbReference>
<evidence type="ECO:0000256" key="2">
    <source>
        <dbReference type="SAM" id="SignalP"/>
    </source>
</evidence>
<feature type="chain" id="PRO_5021788849" evidence="2">
    <location>
        <begin position="21"/>
        <end position="376"/>
    </location>
</feature>
<dbReference type="InterPro" id="IPR050570">
    <property type="entry name" value="Cell_wall_metabolism_enzyme"/>
</dbReference>
<dbReference type="RefSeq" id="WP_246066201.1">
    <property type="nucleotide sequence ID" value="NZ_FXTJ01000009.1"/>
</dbReference>
<keyword evidence="2" id="KW-0732">Signal</keyword>
<sequence length="376" mass="38016">MPVGLVSGLLAGAVAPTALAAPLPTAQGQSASDDLAAEIARLDQDLAAAEEQLQRATVEAEAAADASRAAQAALAVAQSQAAAAAAELEAARAAVDAARDDVAALGREAFMGADPLGGATALLDAAGPEEVLQRAATMDLLGEDRAARLEAFEDVRQRQEQADRAARDAVAERDAAARAAAEADAAAQAQLAASQQSYDAAAAQKADLEQQLRDAETQLLAARGATDPAAAWEQQQSAELAVTGAGSGALVTGQVTSCYGSRWGTNHNGIDIAAPIGTPIFAPEGGVVLQAGPANGFGLAVYLQHPDGTITVYGHINQFFVSAGQTVTAGQQIAEVGNRGQSTGPHLHIETHTGGLYANRVDPAPWLAARGVDLGC</sequence>
<feature type="coiled-coil region" evidence="1">
    <location>
        <begin position="32"/>
        <end position="108"/>
    </location>
</feature>
<dbReference type="Gene3D" id="2.70.70.10">
    <property type="entry name" value="Glucose Permease (Domain IIA)"/>
    <property type="match status" value="1"/>
</dbReference>
<evidence type="ECO:0000313" key="5">
    <source>
        <dbReference type="Proteomes" id="UP000317484"/>
    </source>
</evidence>
<dbReference type="Proteomes" id="UP000317484">
    <property type="component" value="Unassembled WGS sequence"/>
</dbReference>
<accession>A0A521FJR2</accession>
<gene>
    <name evidence="4" type="ORF">SAMN06273567_109160</name>
</gene>
<dbReference type="CDD" id="cd12797">
    <property type="entry name" value="M23_peptidase"/>
    <property type="match status" value="1"/>
</dbReference>
<reference evidence="4 5" key="1">
    <citation type="submission" date="2017-05" db="EMBL/GenBank/DDBJ databases">
        <authorList>
            <person name="Varghese N."/>
            <person name="Submissions S."/>
        </authorList>
    </citation>
    <scope>NUCLEOTIDE SEQUENCE [LARGE SCALE GENOMIC DNA]</scope>
    <source>
        <strain evidence="4 5">DSM 46834</strain>
    </source>
</reference>
<feature type="domain" description="M23ase beta-sheet core" evidence="3">
    <location>
        <begin position="266"/>
        <end position="357"/>
    </location>
</feature>
<feature type="coiled-coil region" evidence="1">
    <location>
        <begin position="191"/>
        <end position="225"/>
    </location>
</feature>
<dbReference type="EMBL" id="FXTJ01000009">
    <property type="protein sequence ID" value="SMO96264.1"/>
    <property type="molecule type" value="Genomic_DNA"/>
</dbReference>
<evidence type="ECO:0000313" key="4">
    <source>
        <dbReference type="EMBL" id="SMO96264.1"/>
    </source>
</evidence>
<organism evidence="4 5">
    <name type="scientific">Geodermatophilus aquaeductus</name>
    <dbReference type="NCBI Taxonomy" id="1564161"/>
    <lineage>
        <taxon>Bacteria</taxon>
        <taxon>Bacillati</taxon>
        <taxon>Actinomycetota</taxon>
        <taxon>Actinomycetes</taxon>
        <taxon>Geodermatophilales</taxon>
        <taxon>Geodermatophilaceae</taxon>
        <taxon>Geodermatophilus</taxon>
    </lineage>
</organism>
<evidence type="ECO:0000256" key="1">
    <source>
        <dbReference type="SAM" id="Coils"/>
    </source>
</evidence>
<evidence type="ECO:0000259" key="3">
    <source>
        <dbReference type="Pfam" id="PF01551"/>
    </source>
</evidence>
<dbReference type="PANTHER" id="PTHR21666">
    <property type="entry name" value="PEPTIDASE-RELATED"/>
    <property type="match status" value="1"/>
</dbReference>
<proteinExistence type="predicted"/>